<protein>
    <submittedName>
        <fullName evidence="1">Chromosome 17 SCAF14563, whole genome shotgun sequence</fullName>
    </submittedName>
</protein>
<proteinExistence type="predicted"/>
<reference evidence="1" key="2">
    <citation type="submission" date="2004-02" db="EMBL/GenBank/DDBJ databases">
        <authorList>
            <consortium name="Genoscope"/>
            <consortium name="Whitehead Institute Centre for Genome Research"/>
        </authorList>
    </citation>
    <scope>NUCLEOTIDE SEQUENCE</scope>
</reference>
<dbReference type="EMBL" id="CAAE01014563">
    <property type="protein sequence ID" value="CAF98628.1"/>
    <property type="molecule type" value="Genomic_DNA"/>
</dbReference>
<reference evidence="1" key="1">
    <citation type="journal article" date="2004" name="Nature">
        <title>Genome duplication in the teleost fish Tetraodon nigroviridis reveals the early vertebrate proto-karyotype.</title>
        <authorList>
            <person name="Jaillon O."/>
            <person name="Aury J.-M."/>
            <person name="Brunet F."/>
            <person name="Petit J.-L."/>
            <person name="Stange-Thomann N."/>
            <person name="Mauceli E."/>
            <person name="Bouneau L."/>
            <person name="Fischer C."/>
            <person name="Ozouf-Costaz C."/>
            <person name="Bernot A."/>
            <person name="Nicaud S."/>
            <person name="Jaffe D."/>
            <person name="Fisher S."/>
            <person name="Lutfalla G."/>
            <person name="Dossat C."/>
            <person name="Segurens B."/>
            <person name="Dasilva C."/>
            <person name="Salanoubat M."/>
            <person name="Levy M."/>
            <person name="Boudet N."/>
            <person name="Castellano S."/>
            <person name="Anthouard V."/>
            <person name="Jubin C."/>
            <person name="Castelli V."/>
            <person name="Katinka M."/>
            <person name="Vacherie B."/>
            <person name="Biemont C."/>
            <person name="Skalli Z."/>
            <person name="Cattolico L."/>
            <person name="Poulain J."/>
            <person name="De Berardinis V."/>
            <person name="Cruaud C."/>
            <person name="Duprat S."/>
            <person name="Brottier P."/>
            <person name="Coutanceau J.-P."/>
            <person name="Gouzy J."/>
            <person name="Parra G."/>
            <person name="Lardier G."/>
            <person name="Chapple C."/>
            <person name="McKernan K.J."/>
            <person name="McEwan P."/>
            <person name="Bosak S."/>
            <person name="Kellis M."/>
            <person name="Volff J.-N."/>
            <person name="Guigo R."/>
            <person name="Zody M.C."/>
            <person name="Mesirov J."/>
            <person name="Lindblad-Toh K."/>
            <person name="Birren B."/>
            <person name="Nusbaum C."/>
            <person name="Kahn D."/>
            <person name="Robinson-Rechavi M."/>
            <person name="Laudet V."/>
            <person name="Schachter V."/>
            <person name="Quetier F."/>
            <person name="Saurin W."/>
            <person name="Scarpelli C."/>
            <person name="Wincker P."/>
            <person name="Lander E.S."/>
            <person name="Weissenbach J."/>
            <person name="Roest Crollius H."/>
        </authorList>
    </citation>
    <scope>NUCLEOTIDE SEQUENCE [LARGE SCALE GENOMIC DNA]</scope>
</reference>
<organism evidence="1">
    <name type="scientific">Tetraodon nigroviridis</name>
    <name type="common">Spotted green pufferfish</name>
    <name type="synonym">Chelonodon nigroviridis</name>
    <dbReference type="NCBI Taxonomy" id="99883"/>
    <lineage>
        <taxon>Eukaryota</taxon>
        <taxon>Metazoa</taxon>
        <taxon>Chordata</taxon>
        <taxon>Craniata</taxon>
        <taxon>Vertebrata</taxon>
        <taxon>Euteleostomi</taxon>
        <taxon>Actinopterygii</taxon>
        <taxon>Neopterygii</taxon>
        <taxon>Teleostei</taxon>
        <taxon>Neoteleostei</taxon>
        <taxon>Acanthomorphata</taxon>
        <taxon>Eupercaria</taxon>
        <taxon>Tetraodontiformes</taxon>
        <taxon>Tetradontoidea</taxon>
        <taxon>Tetraodontidae</taxon>
        <taxon>Tetraodon</taxon>
    </lineage>
</organism>
<sequence>MDARLRVDVASPLTAHPESAAWSCVNSSSREEGVWDLHFNPGLFNVCPLTIWARHHFNGMYSDKANKMSK</sequence>
<dbReference type="AlphaFoldDB" id="Q4SL54"/>
<dbReference type="KEGG" id="tng:GSTEN00016410G001"/>
<accession>Q4SL54</accession>
<gene>
    <name evidence="1" type="ORF">GSTENG00016410001</name>
</gene>
<name>Q4SL54_TETNG</name>
<evidence type="ECO:0000313" key="1">
    <source>
        <dbReference type="EMBL" id="CAF98628.1"/>
    </source>
</evidence>